<organism evidence="5 6">
    <name type="scientific">Papaver nudicaule</name>
    <name type="common">Iceland poppy</name>
    <dbReference type="NCBI Taxonomy" id="74823"/>
    <lineage>
        <taxon>Eukaryota</taxon>
        <taxon>Viridiplantae</taxon>
        <taxon>Streptophyta</taxon>
        <taxon>Embryophyta</taxon>
        <taxon>Tracheophyta</taxon>
        <taxon>Spermatophyta</taxon>
        <taxon>Magnoliopsida</taxon>
        <taxon>Ranunculales</taxon>
        <taxon>Papaveraceae</taxon>
        <taxon>Papaveroideae</taxon>
        <taxon>Papaver</taxon>
    </lineage>
</organism>
<dbReference type="EMBL" id="JAJJMA010214741">
    <property type="protein sequence ID" value="MCL7040623.1"/>
    <property type="molecule type" value="Genomic_DNA"/>
</dbReference>
<reference evidence="5" key="1">
    <citation type="submission" date="2022-03" db="EMBL/GenBank/DDBJ databases">
        <title>A functionally conserved STORR gene fusion in Papaver species that diverged 16.8 million years ago.</title>
        <authorList>
            <person name="Catania T."/>
        </authorList>
    </citation>
    <scope>NUCLEOTIDE SEQUENCE</scope>
    <source>
        <strain evidence="5">S-191538</strain>
    </source>
</reference>
<feature type="region of interest" description="Leucine repeat II (LRII)" evidence="3">
    <location>
        <begin position="553"/>
        <end position="585"/>
    </location>
</feature>
<sequence length="768" mass="86498">MVMDPSLFNGLKVNTEPESDEAVIMNFFRLDEYTLGQNLMEQQNTPSSNNTSGIATSCSSSSSSNVSPSSPEEYDFSDVVLKYINQMLMEEDIEEKNCAMFQESSSALQAVGKPFYEILSEKYPPPSLNQIQNPPLYVNQHSPENQAQNFTHYHTQSNNSSNGSNNAVETNWMGELGEYRSLFDIQGIPSDYTFQAAPQSSFSPSNGFNSVVEVSVESPPVASVESPPVGKVQVPGLYCESEPIWQFRKGVEEANKFLPNGNNLLLNLESNTLLNNQRKKEAGDVLVKLEKKDDREISPNGSRVKKNVHREDIDVEEERSNKHSAVSSEESLLTSMLDMVLFCKGENDEKANITLRKSIKVEGNKNLQQNGQSKGSSGGKSRGKKQTAKRDVVDLRTLLIHCAQAVAADDQRTAGELLKQIRQHSSPFGDGSQRLAHCFADGLEARLAGTGSQIYSTLLFKKTSAADILKAYQLYMAACPFKKISNFFSNQTIHNLAETATTLHIVDFGILWGFQWPCLIRRLSNREGGPPKLRITGIDFPQPGFRPAERVEETGRRLRAYAEEFNVPFEYHAIAQKWETIQLEDLKINKDEHLVVNCIYRMRNLLDETVILDSPRNAVLKLVKKMNPAVFVHGIVNGAYSAPFFVTRFREALFHFSALFDMLEANVPREHPERIVLEGGFFGKEAVNVIACEGSERVERPETYKQWQVRNVRAGFVQLPLNKDIMKTVKDKAKENYHKDFVVDEDSQWMLLGWKGRIIYALSSWRPM</sequence>
<feature type="compositionally biased region" description="Low complexity" evidence="4">
    <location>
        <begin position="52"/>
        <end position="70"/>
    </location>
</feature>
<name>A0AA41VG69_PAPNU</name>
<feature type="compositionally biased region" description="Polar residues" evidence="4">
    <location>
        <begin position="42"/>
        <end position="51"/>
    </location>
</feature>
<evidence type="ECO:0000256" key="2">
    <source>
        <dbReference type="ARBA" id="ARBA00023163"/>
    </source>
</evidence>
<evidence type="ECO:0000313" key="6">
    <source>
        <dbReference type="Proteomes" id="UP001177140"/>
    </source>
</evidence>
<keyword evidence="1" id="KW-0805">Transcription regulation</keyword>
<evidence type="ECO:0000313" key="5">
    <source>
        <dbReference type="EMBL" id="MCL7040623.1"/>
    </source>
</evidence>
<feature type="region of interest" description="Disordered" evidence="4">
    <location>
        <begin position="362"/>
        <end position="389"/>
    </location>
</feature>
<evidence type="ECO:0000256" key="1">
    <source>
        <dbReference type="ARBA" id="ARBA00023015"/>
    </source>
</evidence>
<dbReference type="PROSITE" id="PS50985">
    <property type="entry name" value="GRAS"/>
    <property type="match status" value="1"/>
</dbReference>
<dbReference type="Pfam" id="PF03514">
    <property type="entry name" value="GRAS"/>
    <property type="match status" value="1"/>
</dbReference>
<dbReference type="Proteomes" id="UP001177140">
    <property type="component" value="Unassembled WGS sequence"/>
</dbReference>
<protein>
    <recommendedName>
        <fullName evidence="7">Scarecrow-like protein 9</fullName>
    </recommendedName>
</protein>
<feature type="region of interest" description="VHIID" evidence="3">
    <location>
        <begin position="472"/>
        <end position="537"/>
    </location>
</feature>
<feature type="region of interest" description="Leucine repeat I (LRI)" evidence="3">
    <location>
        <begin position="393"/>
        <end position="453"/>
    </location>
</feature>
<comment type="caution">
    <text evidence="5">The sequence shown here is derived from an EMBL/GenBank/DDBJ whole genome shotgun (WGS) entry which is preliminary data.</text>
</comment>
<feature type="region of interest" description="Disordered" evidence="4">
    <location>
        <begin position="295"/>
        <end position="329"/>
    </location>
</feature>
<accession>A0AA41VG69</accession>
<keyword evidence="2" id="KW-0804">Transcription</keyword>
<evidence type="ECO:0000256" key="3">
    <source>
        <dbReference type="PROSITE-ProRule" id="PRU01191"/>
    </source>
</evidence>
<keyword evidence="6" id="KW-1185">Reference proteome</keyword>
<dbReference type="AlphaFoldDB" id="A0AA41VG69"/>
<feature type="short sequence motif" description="VHIID" evidence="3">
    <location>
        <begin position="503"/>
        <end position="507"/>
    </location>
</feature>
<dbReference type="PANTHER" id="PTHR31636">
    <property type="entry name" value="OSJNBA0084A10.13 PROTEIN-RELATED"/>
    <property type="match status" value="1"/>
</dbReference>
<dbReference type="InterPro" id="IPR005202">
    <property type="entry name" value="TF_GRAS"/>
</dbReference>
<proteinExistence type="inferred from homology"/>
<comment type="similarity">
    <text evidence="3">Belongs to the GRAS family.</text>
</comment>
<gene>
    <name evidence="5" type="ORF">MKW94_024142</name>
</gene>
<comment type="caution">
    <text evidence="3">Lacks conserved residue(s) required for the propagation of feature annotation.</text>
</comment>
<feature type="region of interest" description="SAW" evidence="3">
    <location>
        <begin position="691"/>
        <end position="766"/>
    </location>
</feature>
<evidence type="ECO:0000256" key="4">
    <source>
        <dbReference type="SAM" id="MobiDB-lite"/>
    </source>
</evidence>
<evidence type="ECO:0008006" key="7">
    <source>
        <dbReference type="Google" id="ProtNLM"/>
    </source>
</evidence>
<feature type="region of interest" description="Disordered" evidence="4">
    <location>
        <begin position="42"/>
        <end position="73"/>
    </location>
</feature>